<dbReference type="Pfam" id="PF16170">
    <property type="entry name" value="DUF4873"/>
    <property type="match status" value="1"/>
</dbReference>
<dbReference type="InterPro" id="IPR032371">
    <property type="entry name" value="DUF4873"/>
</dbReference>
<dbReference type="EMBL" id="JARXVC010000001">
    <property type="protein sequence ID" value="MDH6278897.1"/>
    <property type="molecule type" value="Genomic_DNA"/>
</dbReference>
<evidence type="ECO:0000259" key="1">
    <source>
        <dbReference type="Pfam" id="PF16170"/>
    </source>
</evidence>
<proteinExistence type="predicted"/>
<dbReference type="Proteomes" id="UP001160334">
    <property type="component" value="Unassembled WGS sequence"/>
</dbReference>
<gene>
    <name evidence="2" type="ORF">M2280_000102</name>
</gene>
<reference evidence="2 3" key="1">
    <citation type="submission" date="2023-04" db="EMBL/GenBank/DDBJ databases">
        <title>Forest soil microbial communities from Buena Vista Peninsula, Colon Province, Panama.</title>
        <authorList>
            <person name="Bouskill N."/>
        </authorList>
    </citation>
    <scope>NUCLEOTIDE SEQUENCE [LARGE SCALE GENOMIC DNA]</scope>
    <source>
        <strain evidence="2 3">CFH S0262</strain>
    </source>
</reference>
<comment type="caution">
    <text evidence="2">The sequence shown here is derived from an EMBL/GenBank/DDBJ whole genome shotgun (WGS) entry which is preliminary data.</text>
</comment>
<evidence type="ECO:0000313" key="3">
    <source>
        <dbReference type="Proteomes" id="UP001160334"/>
    </source>
</evidence>
<protein>
    <recommendedName>
        <fullName evidence="1">DUF4873 domain-containing protein</fullName>
    </recommendedName>
</protein>
<name>A0ABT6M3K0_9NOCA</name>
<accession>A0ABT6M3K0</accession>
<evidence type="ECO:0000313" key="2">
    <source>
        <dbReference type="EMBL" id="MDH6278897.1"/>
    </source>
</evidence>
<organism evidence="2 3">
    <name type="scientific">Prescottella agglutinans</name>
    <dbReference type="NCBI Taxonomy" id="1644129"/>
    <lineage>
        <taxon>Bacteria</taxon>
        <taxon>Bacillati</taxon>
        <taxon>Actinomycetota</taxon>
        <taxon>Actinomycetes</taxon>
        <taxon>Mycobacteriales</taxon>
        <taxon>Nocardiaceae</taxon>
        <taxon>Prescottella</taxon>
    </lineage>
</organism>
<dbReference type="RefSeq" id="WP_280758318.1">
    <property type="nucleotide sequence ID" value="NZ_JARXVC010000001.1"/>
</dbReference>
<feature type="domain" description="DUF4873" evidence="1">
    <location>
        <begin position="13"/>
        <end position="104"/>
    </location>
</feature>
<keyword evidence="3" id="KW-1185">Reference proteome</keyword>
<sequence>MTDFTDEHDEPAGYRGPAHVTVAEHPPVIVDVELSGNFDPISGRFVWRGRVRELTHALGGGVDVPAGTELTVTTPDGSGVARVSGTDLWGSHMVDGVTRPPFQILEDEDLENTEGLI</sequence>